<evidence type="ECO:0000313" key="10">
    <source>
        <dbReference type="EMBL" id="EOD01255.1"/>
    </source>
</evidence>
<accession>R1CG15</accession>
<dbReference type="GO" id="GO:0043093">
    <property type="term" value="P:FtsZ-dependent cytokinesis"/>
    <property type="evidence" value="ECO:0007669"/>
    <property type="project" value="UniProtKB-UniRule"/>
</dbReference>
<evidence type="ECO:0000256" key="7">
    <source>
        <dbReference type="HAMAP-Rule" id="MF_00910"/>
    </source>
</evidence>
<dbReference type="OrthoDB" id="1757177at2"/>
<dbReference type="STRING" id="1304284.L21TH_0609"/>
<dbReference type="GO" id="GO:0005886">
    <property type="term" value="C:plasma membrane"/>
    <property type="evidence" value="ECO:0007669"/>
    <property type="project" value="UniProtKB-SubCell"/>
</dbReference>
<feature type="coiled-coil region" evidence="9">
    <location>
        <begin position="54"/>
        <end position="88"/>
    </location>
</feature>
<keyword evidence="4 7" id="KW-1133">Transmembrane helix</keyword>
<dbReference type="Proteomes" id="UP000013378">
    <property type="component" value="Unassembled WGS sequence"/>
</dbReference>
<gene>
    <name evidence="7" type="primary">ftsL</name>
    <name evidence="10" type="ORF">L21TH_0609</name>
</gene>
<sequence length="151" mass="17740">MLVAKKEVKEVTYLKHRRENTKIRKKKSVRLKLIATALLVMCLALTVLYRYAKITHAEIEIRQLDKQITDLKKEKQALALELEKIKESEWIEKQAKERLGMVYPSREQTVFVSVKNSSENKVVASNEKDSKHLFFLNAFGNIFDKMIRFIE</sequence>
<keyword evidence="1 7" id="KW-1003">Cell membrane</keyword>
<evidence type="ECO:0000256" key="5">
    <source>
        <dbReference type="ARBA" id="ARBA00023136"/>
    </source>
</evidence>
<evidence type="ECO:0000256" key="9">
    <source>
        <dbReference type="SAM" id="Coils"/>
    </source>
</evidence>
<organism evidence="10 11">
    <name type="scientific">Caldisalinibacter kiritimatiensis</name>
    <dbReference type="NCBI Taxonomy" id="1304284"/>
    <lineage>
        <taxon>Bacteria</taxon>
        <taxon>Bacillati</taxon>
        <taxon>Bacillota</taxon>
        <taxon>Tissierellia</taxon>
        <taxon>Tissierellales</taxon>
        <taxon>Thermohalobacteraceae</taxon>
        <taxon>Caldisalinibacter</taxon>
    </lineage>
</organism>
<keyword evidence="9" id="KW-0175">Coiled coil</keyword>
<dbReference type="GO" id="GO:0032153">
    <property type="term" value="C:cell division site"/>
    <property type="evidence" value="ECO:0007669"/>
    <property type="project" value="UniProtKB-UniRule"/>
</dbReference>
<keyword evidence="3 7" id="KW-0812">Transmembrane</keyword>
<evidence type="ECO:0000256" key="1">
    <source>
        <dbReference type="ARBA" id="ARBA00022475"/>
    </source>
</evidence>
<comment type="similarity">
    <text evidence="7">Belongs to the FtsL family.</text>
</comment>
<dbReference type="NCBIfam" id="TIGR02209">
    <property type="entry name" value="ftsL_broad"/>
    <property type="match status" value="1"/>
</dbReference>
<dbReference type="HAMAP" id="MF_00910">
    <property type="entry name" value="FtsL"/>
    <property type="match status" value="1"/>
</dbReference>
<comment type="function">
    <text evidence="7">Essential cell division protein.</text>
</comment>
<keyword evidence="11" id="KW-1185">Reference proteome</keyword>
<dbReference type="EMBL" id="ARZA01000066">
    <property type="protein sequence ID" value="EOD01255.1"/>
    <property type="molecule type" value="Genomic_DNA"/>
</dbReference>
<evidence type="ECO:0000256" key="4">
    <source>
        <dbReference type="ARBA" id="ARBA00022989"/>
    </source>
</evidence>
<evidence type="ECO:0000256" key="2">
    <source>
        <dbReference type="ARBA" id="ARBA00022618"/>
    </source>
</evidence>
<reference evidence="10 11" key="1">
    <citation type="journal article" date="2015" name="Geomicrobiol. J.">
        <title>Caldisalinibacter kiritimatiensis gen. nov., sp. nov., a moderately thermohalophilic thiosulfate-reducing bacterium from a hypersaline microbial mat.</title>
        <authorList>
            <person name="Ben Hania W."/>
            <person name="Joseph M."/>
            <person name="Fiebig A."/>
            <person name="Bunk B."/>
            <person name="Klenk H.-P."/>
            <person name="Fardeau M.-L."/>
            <person name="Spring S."/>
        </authorList>
    </citation>
    <scope>NUCLEOTIDE SEQUENCE [LARGE SCALE GENOMIC DNA]</scope>
    <source>
        <strain evidence="10 11">L21-TH-D2</strain>
    </source>
</reference>
<name>R1CG15_9FIRM</name>
<evidence type="ECO:0000256" key="6">
    <source>
        <dbReference type="ARBA" id="ARBA00023306"/>
    </source>
</evidence>
<evidence type="ECO:0000256" key="8">
    <source>
        <dbReference type="NCBIfam" id="TIGR02209"/>
    </source>
</evidence>
<keyword evidence="6 7" id="KW-0131">Cell cycle</keyword>
<dbReference type="InterPro" id="IPR007060">
    <property type="entry name" value="FtsL/DivIC"/>
</dbReference>
<protein>
    <recommendedName>
        <fullName evidence="7 8">Cell division protein FtsL</fullName>
    </recommendedName>
</protein>
<keyword evidence="5 7" id="KW-0472">Membrane</keyword>
<comment type="caution">
    <text evidence="10">The sequence shown here is derived from an EMBL/GenBank/DDBJ whole genome shotgun (WGS) entry which is preliminary data.</text>
</comment>
<dbReference type="AlphaFoldDB" id="R1CG15"/>
<dbReference type="RefSeq" id="WP_006308823.1">
    <property type="nucleotide sequence ID" value="NZ_ARZA01000066.1"/>
</dbReference>
<proteinExistence type="inferred from homology"/>
<comment type="subcellular location">
    <subcellularLocation>
        <location evidence="7">Cell membrane</location>
        <topology evidence="7">Single-pass type II membrane protein</topology>
    </subcellularLocation>
    <text evidence="7">Localizes to the division septum where it forms a ring structure.</text>
</comment>
<evidence type="ECO:0000256" key="3">
    <source>
        <dbReference type="ARBA" id="ARBA00022692"/>
    </source>
</evidence>
<feature type="transmembrane region" description="Helical" evidence="7">
    <location>
        <begin position="31"/>
        <end position="52"/>
    </location>
</feature>
<dbReference type="Pfam" id="PF04977">
    <property type="entry name" value="DivIC"/>
    <property type="match status" value="1"/>
</dbReference>
<dbReference type="InterPro" id="IPR011922">
    <property type="entry name" value="Cell_div_FtsL"/>
</dbReference>
<dbReference type="eggNOG" id="COG2919">
    <property type="taxonomic scope" value="Bacteria"/>
</dbReference>
<evidence type="ECO:0000313" key="11">
    <source>
        <dbReference type="Proteomes" id="UP000013378"/>
    </source>
</evidence>
<keyword evidence="2 7" id="KW-0132">Cell division</keyword>